<comment type="caution">
    <text evidence="1">The sequence shown here is derived from an EMBL/GenBank/DDBJ whole genome shotgun (WGS) entry which is preliminary data.</text>
</comment>
<sequence>MINILVLYRFAATDRAAVAPSGNGGGINTIFFISHICVI</sequence>
<accession>A0A139KN71</accession>
<dbReference type="EMBL" id="LTDF01000178">
    <property type="protein sequence ID" value="KXT40647.1"/>
    <property type="molecule type" value="Genomic_DNA"/>
</dbReference>
<organism evidence="1">
    <name type="scientific">Bacteroides intestinalis</name>
    <dbReference type="NCBI Taxonomy" id="329854"/>
    <lineage>
        <taxon>Bacteria</taxon>
        <taxon>Pseudomonadati</taxon>
        <taxon>Bacteroidota</taxon>
        <taxon>Bacteroidia</taxon>
        <taxon>Bacteroidales</taxon>
        <taxon>Bacteroidaceae</taxon>
        <taxon>Bacteroides</taxon>
    </lineage>
</organism>
<protein>
    <submittedName>
        <fullName evidence="1">Uncharacterized protein</fullName>
    </submittedName>
</protein>
<evidence type="ECO:0000313" key="1">
    <source>
        <dbReference type="EMBL" id="KXT40647.1"/>
    </source>
</evidence>
<gene>
    <name evidence="1" type="ORF">HMPREF2531_05424</name>
</gene>
<name>A0A139KN71_9BACE</name>
<evidence type="ECO:0000313" key="2">
    <source>
        <dbReference type="Proteomes" id="UP000070319"/>
    </source>
</evidence>
<dbReference type="Proteomes" id="UP000070319">
    <property type="component" value="Unassembled WGS sequence"/>
</dbReference>
<dbReference type="AlphaFoldDB" id="A0A139KN71"/>
<reference evidence="1 2" key="1">
    <citation type="submission" date="2016-02" db="EMBL/GenBank/DDBJ databases">
        <authorList>
            <person name="Wen L."/>
            <person name="He K."/>
            <person name="Yang H."/>
        </authorList>
    </citation>
    <scope>NUCLEOTIDE SEQUENCE [LARGE SCALE GENOMIC DNA]</scope>
    <source>
        <strain evidence="1 2">KLE1704</strain>
    </source>
</reference>
<proteinExistence type="predicted"/>